<accession>C5KMN3</accession>
<sequence length="875" mass="95213">MDRARLEHPSKREDYLTSFLNSSWALKSEQFGTSVLQASEISRLRHRVAPRGRPLLVGIIGSGINMELIEQELGQDFDITTVLWNNPNPSEGYGCSTPLHHGCDLYYSLNEGDAIYAQTPFSHYVTNAIIGMVKGGGVGRVRFAILKIFTYSVDSGYEEGYVEDVQAASAFCKAIGCDVEYHAYSVDCSFTPMLFARSAAAAAAAGDGLDAEPLLMGAVSEFRDRCPCGLECGSPSLVCSVHSCPSDALCVYPTFGSGTLWPHPLVSITSEPLWPRRFYVHGPSSCWYSNGKHGSIEGGGPADIFGYRIDAVSLLIEARTRRWVWFPEISPGAAEPTGTMVTTSDGDMLVDKARIDFGEGLDEASGLILAPTISRTLLFRTSLPMHITLSSDSSSPIWCQSAFAINASSLNLRPFEIASVSIVYHSEHGMEDEQDNCSLIMADGESSIGLSLIPPSLRLPTAGVFPSLPPQEHIVCSNTTGRYTHLPFPMNITESVADILANARLVTAIDEYTQLEDYHLGYVSSVATSLTRLQYTFDELEWIDYHWALGDGVWVSSRGYITVNHGRGYWTAFAFSDPTSMGGIGCWDDGWLVNRAVPIAGRPSVMAPAFFLQPATTARDVLPNISGLLPMCLMEPGPRKPNTVVVTVGRYRAEIVVRAPGTWWAAVAGSEVVYVGMFNPNTAINMSLYGITHREEGEVRLKKDDGTMDMKVAEANGTTQVPPLPPGMYNIQYAYLNQTLSLETTLQVLGYDEVLVDEATSLIMVKMHPGSLFLSMWLTPPGRPEHCIRILDTVVYYSNPAALLPLPWMGGVRGVCVLCRSQKLAHKADATEDRVVSSPTQLICPNCRLPSSSLKVAFAIPRHVGTGVCDGGSGM</sequence>
<reference evidence="1 2" key="1">
    <citation type="submission" date="2008-07" db="EMBL/GenBank/DDBJ databases">
        <authorList>
            <person name="El-Sayed N."/>
            <person name="Caler E."/>
            <person name="Inman J."/>
            <person name="Amedeo P."/>
            <person name="Hass B."/>
            <person name="Wortman J."/>
        </authorList>
    </citation>
    <scope>NUCLEOTIDE SEQUENCE [LARGE SCALE GENOMIC DNA]</scope>
    <source>
        <strain evidence="2">ATCC 50983 / TXsc</strain>
    </source>
</reference>
<proteinExistence type="predicted"/>
<dbReference type="Proteomes" id="UP000007800">
    <property type="component" value="Unassembled WGS sequence"/>
</dbReference>
<dbReference type="GeneID" id="9060151"/>
<dbReference type="RefSeq" id="XP_002782396.1">
    <property type="nucleotide sequence ID" value="XM_002782350.1"/>
</dbReference>
<gene>
    <name evidence="1" type="ORF">Pmar_PMAR029255</name>
</gene>
<evidence type="ECO:0000313" key="2">
    <source>
        <dbReference type="Proteomes" id="UP000007800"/>
    </source>
</evidence>
<dbReference type="EMBL" id="GG674496">
    <property type="protein sequence ID" value="EER14191.1"/>
    <property type="molecule type" value="Genomic_DNA"/>
</dbReference>
<name>C5KMN3_PERM5</name>
<protein>
    <submittedName>
        <fullName evidence="1">Uncharacterized protein</fullName>
    </submittedName>
</protein>
<dbReference type="InParanoid" id="C5KMN3"/>
<dbReference type="AlphaFoldDB" id="C5KMN3"/>
<organism evidence="2">
    <name type="scientific">Perkinsus marinus (strain ATCC 50983 / TXsc)</name>
    <dbReference type="NCBI Taxonomy" id="423536"/>
    <lineage>
        <taxon>Eukaryota</taxon>
        <taxon>Sar</taxon>
        <taxon>Alveolata</taxon>
        <taxon>Perkinsozoa</taxon>
        <taxon>Perkinsea</taxon>
        <taxon>Perkinsida</taxon>
        <taxon>Perkinsidae</taxon>
        <taxon>Perkinsus</taxon>
    </lineage>
</organism>
<dbReference type="OMA" id="ELEWIDY"/>
<dbReference type="OrthoDB" id="10306981at2759"/>
<evidence type="ECO:0000313" key="1">
    <source>
        <dbReference type="EMBL" id="EER14191.1"/>
    </source>
</evidence>
<keyword evidence="2" id="KW-1185">Reference proteome</keyword>